<evidence type="ECO:0000313" key="3">
    <source>
        <dbReference type="EMBL" id="CAD8617165.1"/>
    </source>
</evidence>
<sequence length="155" mass="16896">MSFVALLIAGSANALLSGGTAWTFAPVVLRSRARPIVLQQMPDPEKRMQLEEALRVDVERFRAESADKAADEEGGLLQGTISVLGTVLTYNFFIICGFFAWFLTGVGAQYGVQNEAIINAFRGCWDFLIQPLLGTHMVLTFLAAGLERVAKGERA</sequence>
<feature type="transmembrane region" description="Helical" evidence="1">
    <location>
        <begin position="92"/>
        <end position="112"/>
    </location>
</feature>
<protein>
    <submittedName>
        <fullName evidence="3">Uncharacterized protein</fullName>
    </submittedName>
</protein>
<keyword evidence="2" id="KW-0732">Signal</keyword>
<dbReference type="EMBL" id="HBEY01042970">
    <property type="protein sequence ID" value="CAD8617165.1"/>
    <property type="molecule type" value="Transcribed_RNA"/>
</dbReference>
<feature type="chain" id="PRO_5030823132" evidence="2">
    <location>
        <begin position="22"/>
        <end position="155"/>
    </location>
</feature>
<evidence type="ECO:0000256" key="2">
    <source>
        <dbReference type="SAM" id="SignalP"/>
    </source>
</evidence>
<gene>
    <name evidence="3" type="ORF">CPEL01642_LOCUS20546</name>
</gene>
<reference evidence="3" key="1">
    <citation type="submission" date="2021-01" db="EMBL/GenBank/DDBJ databases">
        <authorList>
            <person name="Corre E."/>
            <person name="Pelletier E."/>
            <person name="Niang G."/>
            <person name="Scheremetjew M."/>
            <person name="Finn R."/>
            <person name="Kale V."/>
            <person name="Holt S."/>
            <person name="Cochrane G."/>
            <person name="Meng A."/>
            <person name="Brown T."/>
            <person name="Cohen L."/>
        </authorList>
    </citation>
    <scope>NUCLEOTIDE SEQUENCE</scope>
    <source>
        <strain evidence="3">PLY182g</strain>
    </source>
</reference>
<feature type="signal peptide" evidence="2">
    <location>
        <begin position="1"/>
        <end position="21"/>
    </location>
</feature>
<feature type="transmembrane region" description="Helical" evidence="1">
    <location>
        <begin position="124"/>
        <end position="146"/>
    </location>
</feature>
<dbReference type="AlphaFoldDB" id="A0A7S0LML8"/>
<organism evidence="3">
    <name type="scientific">Coccolithus braarudii</name>
    <dbReference type="NCBI Taxonomy" id="221442"/>
    <lineage>
        <taxon>Eukaryota</taxon>
        <taxon>Haptista</taxon>
        <taxon>Haptophyta</taxon>
        <taxon>Prymnesiophyceae</taxon>
        <taxon>Coccolithales</taxon>
        <taxon>Coccolithaceae</taxon>
        <taxon>Coccolithus</taxon>
    </lineage>
</organism>
<name>A0A7S0LML8_9EUKA</name>
<keyword evidence="1" id="KW-0812">Transmembrane</keyword>
<keyword evidence="1" id="KW-0472">Membrane</keyword>
<proteinExistence type="predicted"/>
<keyword evidence="1" id="KW-1133">Transmembrane helix</keyword>
<accession>A0A7S0LML8</accession>
<evidence type="ECO:0000256" key="1">
    <source>
        <dbReference type="SAM" id="Phobius"/>
    </source>
</evidence>